<evidence type="ECO:0000313" key="7">
    <source>
        <dbReference type="Proteomes" id="UP000250166"/>
    </source>
</evidence>
<dbReference type="RefSeq" id="WP_112058467.1">
    <property type="nucleotide sequence ID" value="NZ_UAWL01000006.1"/>
</dbReference>
<sequence length="188" mass="20800">MTLQKSLIAEGDFLFRYRSYLPLVMIPLLLLSVYFYGSPLFESDPKGDSGGIVGGGGAIYNIPLIVTALVVGLLGQTIRTLVAGVVPAGTSIKGTKAQEAVSLNTTGLYSVCRNPLYLGNFFMMLSPVILSGNFLFILVFVLAFWLYYERIVSAEEAFLTQKFREEYLTLPIKLLALYHRLKTSKKQP</sequence>
<evidence type="ECO:0000256" key="5">
    <source>
        <dbReference type="SAM" id="Phobius"/>
    </source>
</evidence>
<reference evidence="6 7" key="1">
    <citation type="submission" date="2018-06" db="EMBL/GenBank/DDBJ databases">
        <authorList>
            <consortium name="Pathogen Informatics"/>
            <person name="Doyle S."/>
        </authorList>
    </citation>
    <scope>NUCLEOTIDE SEQUENCE [LARGE SCALE GENOMIC DNA]</scope>
    <source>
        <strain evidence="6 7">NCTC13102</strain>
    </source>
</reference>
<keyword evidence="6" id="KW-0808">Transferase</keyword>
<proteinExistence type="predicted"/>
<feature type="transmembrane region" description="Helical" evidence="5">
    <location>
        <begin position="20"/>
        <end position="37"/>
    </location>
</feature>
<dbReference type="GO" id="GO:0004671">
    <property type="term" value="F:protein C-terminal S-isoprenylcysteine carboxyl O-methyltransferase activity"/>
    <property type="evidence" value="ECO:0007669"/>
    <property type="project" value="UniProtKB-EC"/>
</dbReference>
<name>A0A2X3BCH4_9HELI</name>
<organism evidence="6 7">
    <name type="scientific">Helicobacter fennelliae</name>
    <dbReference type="NCBI Taxonomy" id="215"/>
    <lineage>
        <taxon>Bacteria</taxon>
        <taxon>Pseudomonadati</taxon>
        <taxon>Campylobacterota</taxon>
        <taxon>Epsilonproteobacteria</taxon>
        <taxon>Campylobacterales</taxon>
        <taxon>Helicobacteraceae</taxon>
        <taxon>Helicobacter</taxon>
    </lineage>
</organism>
<evidence type="ECO:0000256" key="2">
    <source>
        <dbReference type="ARBA" id="ARBA00022692"/>
    </source>
</evidence>
<feature type="transmembrane region" description="Helical" evidence="5">
    <location>
        <begin position="121"/>
        <end position="148"/>
    </location>
</feature>
<gene>
    <name evidence="6" type="ORF">NCTC13102_00760</name>
</gene>
<dbReference type="Gene3D" id="1.20.120.1630">
    <property type="match status" value="1"/>
</dbReference>
<dbReference type="InterPro" id="IPR007318">
    <property type="entry name" value="Phopholipid_MeTrfase"/>
</dbReference>
<feature type="transmembrane region" description="Helical" evidence="5">
    <location>
        <begin position="57"/>
        <end position="75"/>
    </location>
</feature>
<comment type="subcellular location">
    <subcellularLocation>
        <location evidence="1">Endomembrane system</location>
        <topology evidence="1">Multi-pass membrane protein</topology>
    </subcellularLocation>
</comment>
<keyword evidence="2 5" id="KW-0812">Transmembrane</keyword>
<dbReference type="PANTHER" id="PTHR12714">
    <property type="entry name" value="PROTEIN-S ISOPRENYLCYSTEINE O-METHYLTRANSFERASE"/>
    <property type="match status" value="1"/>
</dbReference>
<protein>
    <submittedName>
        <fullName evidence="6">Protein-S-isoprenylcysteine methyltransferase</fullName>
        <ecNumber evidence="6">2.1.1.100</ecNumber>
    </submittedName>
</protein>
<dbReference type="AlphaFoldDB" id="A0A2X3BCH4"/>
<keyword evidence="6" id="KW-0489">Methyltransferase</keyword>
<dbReference type="EMBL" id="UAWL01000006">
    <property type="protein sequence ID" value="SQB98303.1"/>
    <property type="molecule type" value="Genomic_DNA"/>
</dbReference>
<evidence type="ECO:0000256" key="3">
    <source>
        <dbReference type="ARBA" id="ARBA00022989"/>
    </source>
</evidence>
<keyword evidence="4 5" id="KW-0472">Membrane</keyword>
<evidence type="ECO:0000256" key="4">
    <source>
        <dbReference type="ARBA" id="ARBA00023136"/>
    </source>
</evidence>
<dbReference type="GO" id="GO:0032259">
    <property type="term" value="P:methylation"/>
    <property type="evidence" value="ECO:0007669"/>
    <property type="project" value="UniProtKB-KW"/>
</dbReference>
<dbReference type="Pfam" id="PF04191">
    <property type="entry name" value="PEMT"/>
    <property type="match status" value="1"/>
</dbReference>
<dbReference type="PANTHER" id="PTHR12714:SF9">
    <property type="entry name" value="PROTEIN-S-ISOPRENYLCYSTEINE O-METHYLTRANSFERASE"/>
    <property type="match status" value="1"/>
</dbReference>
<evidence type="ECO:0000313" key="6">
    <source>
        <dbReference type="EMBL" id="SQB98303.1"/>
    </source>
</evidence>
<evidence type="ECO:0000256" key="1">
    <source>
        <dbReference type="ARBA" id="ARBA00004127"/>
    </source>
</evidence>
<dbReference type="Proteomes" id="UP000250166">
    <property type="component" value="Unassembled WGS sequence"/>
</dbReference>
<dbReference type="GO" id="GO:0012505">
    <property type="term" value="C:endomembrane system"/>
    <property type="evidence" value="ECO:0007669"/>
    <property type="project" value="UniProtKB-SubCell"/>
</dbReference>
<dbReference type="EC" id="2.1.1.100" evidence="6"/>
<accession>A0A2X3BCH4</accession>
<keyword evidence="3 5" id="KW-1133">Transmembrane helix</keyword>